<organism evidence="1">
    <name type="scientific">Vibrio vulnificus</name>
    <dbReference type="NCBI Taxonomy" id="672"/>
    <lineage>
        <taxon>Bacteria</taxon>
        <taxon>Pseudomonadati</taxon>
        <taxon>Pseudomonadota</taxon>
        <taxon>Gammaproteobacteria</taxon>
        <taxon>Vibrionales</taxon>
        <taxon>Vibrionaceae</taxon>
        <taxon>Vibrio</taxon>
    </lineage>
</organism>
<sequence length="162" mass="18058">MSEYNYKNCQSLFGYSAEVHVRCKGVCQLCGCGGSLDFDLWRQMTVEHLIGKSQGGYLKQIKTEIESRFPSLTFAESNSLAKKIDALNTVTACQFCNSTTSREFSPISMSDLIINGKSPADVLKSVEATCLHILEQKRAKVEWKLASVRKAFEKHVVPKIGK</sequence>
<dbReference type="RefSeq" id="WP_031781292.1">
    <property type="nucleotide sequence ID" value="NZ_CP014049.2"/>
</dbReference>
<comment type="caution">
    <text evidence="1">The sequence shown here is derived from an EMBL/GenBank/DDBJ whole genome shotgun (WGS) entry which is preliminary data.</text>
</comment>
<protein>
    <submittedName>
        <fullName evidence="1">Uncharacterized protein</fullName>
    </submittedName>
</protein>
<reference evidence="1" key="2">
    <citation type="submission" date="2019-01" db="EMBL/GenBank/DDBJ databases">
        <authorList>
            <consortium name="NCBI Pathogen Detection Project"/>
        </authorList>
    </citation>
    <scope>NUCLEOTIDE SEQUENCE</scope>
    <source>
        <strain evidence="1">BCW_3452</strain>
    </source>
</reference>
<proteinExistence type="predicted"/>
<dbReference type="AlphaFoldDB" id="A0A8H9N5H4"/>
<evidence type="ECO:0000313" key="1">
    <source>
        <dbReference type="EMBL" id="HAS8543108.1"/>
    </source>
</evidence>
<gene>
    <name evidence="1" type="ORF">I7730_25590</name>
</gene>
<dbReference type="Proteomes" id="UP000863257">
    <property type="component" value="Unassembled WGS sequence"/>
</dbReference>
<reference evidence="1" key="1">
    <citation type="journal article" date="2018" name="Genome Biol.">
        <title>SKESA: strategic k-mer extension for scrupulous assemblies.</title>
        <authorList>
            <person name="Souvorov A."/>
            <person name="Agarwala R."/>
            <person name="Lipman D.J."/>
        </authorList>
    </citation>
    <scope>NUCLEOTIDE SEQUENCE</scope>
    <source>
        <strain evidence="1">BCW_3452</strain>
    </source>
</reference>
<name>A0A8H9N5H4_VIBVL</name>
<dbReference type="EMBL" id="DACRBY010000129">
    <property type="protein sequence ID" value="HAS8543108.1"/>
    <property type="molecule type" value="Genomic_DNA"/>
</dbReference>
<accession>A0A8H9N5H4</accession>
<dbReference type="Gene3D" id="1.10.30.50">
    <property type="match status" value="1"/>
</dbReference>